<accession>A0A9X2H4K8</accession>
<dbReference type="Proteomes" id="UP001155220">
    <property type="component" value="Unassembled WGS sequence"/>
</dbReference>
<organism evidence="1 2">
    <name type="scientific">Aurantimonas marianensis</name>
    <dbReference type="NCBI Taxonomy" id="2920428"/>
    <lineage>
        <taxon>Bacteria</taxon>
        <taxon>Pseudomonadati</taxon>
        <taxon>Pseudomonadota</taxon>
        <taxon>Alphaproteobacteria</taxon>
        <taxon>Hyphomicrobiales</taxon>
        <taxon>Aurantimonadaceae</taxon>
        <taxon>Aurantimonas</taxon>
    </lineage>
</organism>
<dbReference type="AlphaFoldDB" id="A0A9X2H4K8"/>
<dbReference type="InterPro" id="IPR010865">
    <property type="entry name" value="DUF1499"/>
</dbReference>
<proteinExistence type="predicted"/>
<dbReference type="RefSeq" id="WP_253964037.1">
    <property type="nucleotide sequence ID" value="NZ_JALHBS010000046.1"/>
</dbReference>
<protein>
    <submittedName>
        <fullName evidence="1">DUF1499 domain-containing protein</fullName>
    </submittedName>
</protein>
<dbReference type="Pfam" id="PF07386">
    <property type="entry name" value="DUF1499"/>
    <property type="match status" value="1"/>
</dbReference>
<evidence type="ECO:0000313" key="2">
    <source>
        <dbReference type="Proteomes" id="UP001155220"/>
    </source>
</evidence>
<reference evidence="1" key="1">
    <citation type="submission" date="2022-03" db="EMBL/GenBank/DDBJ databases">
        <title>Aurantimonas Liuensis sp. Nov., isolated from the hadal seawater of the Mariana Trench.</title>
        <authorList>
            <person name="Liu R."/>
        </authorList>
    </citation>
    <scope>NUCLEOTIDE SEQUENCE</scope>
    <source>
        <strain evidence="1">LRZ36</strain>
    </source>
</reference>
<sequence length="167" mass="17895">MKFPLRIVLILLALFALAIGGGLLAGPERLWRSVGGPADQGAVGFSDLSRSLAPNDALACFPGACNGATDMALPLYQDAPAALLDRLDAFVLADRNVTRVDDGARPDYRRYVARTPVLRFPDTVDAEAIAGDGGTQLRLYSRSLLGHSDFGANAARLKVWAGWLRRD</sequence>
<name>A0A9X2H4K8_9HYPH</name>
<keyword evidence="2" id="KW-1185">Reference proteome</keyword>
<evidence type="ECO:0000313" key="1">
    <source>
        <dbReference type="EMBL" id="MCP3055177.1"/>
    </source>
</evidence>
<dbReference type="EMBL" id="JALHBS010000046">
    <property type="protein sequence ID" value="MCP3055177.1"/>
    <property type="molecule type" value="Genomic_DNA"/>
</dbReference>
<comment type="caution">
    <text evidence="1">The sequence shown here is derived from an EMBL/GenBank/DDBJ whole genome shotgun (WGS) entry which is preliminary data.</text>
</comment>
<gene>
    <name evidence="1" type="ORF">MJ956_08440</name>
</gene>